<name>A0A0A9CR32_ARUDO</name>
<dbReference type="EMBL" id="GBRH01222045">
    <property type="protein sequence ID" value="JAD75850.1"/>
    <property type="molecule type" value="Transcribed_RNA"/>
</dbReference>
<accession>A0A0A9CR32</accession>
<reference evidence="1" key="1">
    <citation type="submission" date="2014-09" db="EMBL/GenBank/DDBJ databases">
        <authorList>
            <person name="Magalhaes I.L.F."/>
            <person name="Oliveira U."/>
            <person name="Santos F.R."/>
            <person name="Vidigal T.H.D.A."/>
            <person name="Brescovit A.D."/>
            <person name="Santos A.J."/>
        </authorList>
    </citation>
    <scope>NUCLEOTIDE SEQUENCE</scope>
    <source>
        <tissue evidence="1">Shoot tissue taken approximately 20 cm above the soil surface</tissue>
    </source>
</reference>
<dbReference type="AlphaFoldDB" id="A0A0A9CR32"/>
<organism evidence="1">
    <name type="scientific">Arundo donax</name>
    <name type="common">Giant reed</name>
    <name type="synonym">Donax arundinaceus</name>
    <dbReference type="NCBI Taxonomy" id="35708"/>
    <lineage>
        <taxon>Eukaryota</taxon>
        <taxon>Viridiplantae</taxon>
        <taxon>Streptophyta</taxon>
        <taxon>Embryophyta</taxon>
        <taxon>Tracheophyta</taxon>
        <taxon>Spermatophyta</taxon>
        <taxon>Magnoliopsida</taxon>
        <taxon>Liliopsida</taxon>
        <taxon>Poales</taxon>
        <taxon>Poaceae</taxon>
        <taxon>PACMAD clade</taxon>
        <taxon>Arundinoideae</taxon>
        <taxon>Arundineae</taxon>
        <taxon>Arundo</taxon>
    </lineage>
</organism>
<reference evidence="1" key="2">
    <citation type="journal article" date="2015" name="Data Brief">
        <title>Shoot transcriptome of the giant reed, Arundo donax.</title>
        <authorList>
            <person name="Barrero R.A."/>
            <person name="Guerrero F.D."/>
            <person name="Moolhuijzen P."/>
            <person name="Goolsby J.A."/>
            <person name="Tidwell J."/>
            <person name="Bellgard S.E."/>
            <person name="Bellgard M.I."/>
        </authorList>
    </citation>
    <scope>NUCLEOTIDE SEQUENCE</scope>
    <source>
        <tissue evidence="1">Shoot tissue taken approximately 20 cm above the soil surface</tissue>
    </source>
</reference>
<sequence>MIYLLTMTTMRYQKKIWPGSNRNWQKQLGTSLVLMNQQMYCTDLETLVMMRK</sequence>
<protein>
    <submittedName>
        <fullName evidence="1">Uncharacterized protein</fullName>
    </submittedName>
</protein>
<proteinExistence type="predicted"/>
<evidence type="ECO:0000313" key="1">
    <source>
        <dbReference type="EMBL" id="JAD75850.1"/>
    </source>
</evidence>